<dbReference type="PANTHER" id="PTHR31658">
    <property type="entry name" value="CONSERVED OLIGOMERIC GOLGI COMPLEX SUBUNIT 1"/>
    <property type="match status" value="1"/>
</dbReference>
<sequence>MASDGPDPQSLKSWQDAFQYPISSVRRVEQELRRDITSNKEKLRALVGTRYRELVGTAETIVAMNRDIQDVDTTLSDIGRRCNPRLMGKKYAHLNQINGKTTDQDAAKRALGAQLALLHRCSVLISKMLRKRGSPLLIAKLLVISRPLHKALSEQKSAPPFLETLRNQLANLRSGLRNRINKRLASAKSSIDEVIEALAAYCLATSSSSDDAVAYYHKIRLDFIGSRLELAKTSGENIKIALRLYVQTLQASKILLSRRLTDVLNKLKSRPLFSDPEVRNIDDLSLDVLGRWVAADVINFTPWIKVNELSKQDAERTIKKWSKNAFNEFVRRGQHSLAEWADFPQLLQLRKEALEIWLTSWSSTPTHSALQVLEGIRTIFNSRLTDILSDKAKALDAFGQAVASVVSDWDGRVHTSTPSLWDPELVSLDYSNGAAALKKGITDRLLGRDEDVSPVLDGYQNWLSSIETLREAIEALREARWPDVIDEATDEDLDIDVTALLNEDDRQHLWDALKTAVVQSFVDLQIALSDTSKSLGNSNLGEKAAFMLKTIRLVRKDLPREFIPSDAGFSKDIIPGLQETLATQVIANTRPLALSNSKSRLIPGRTLWEGDPELPIQPSPAVFKYLRRLVQSMDRHGPGLWDTSTVQVLQMSLQKELSEHLSSFLEELKAPVDAATPETEEAPQSGDDSSQEFANQTYLQDFRAQLYFDSVFLSSASTKKGQQNPLQGVGVKLWGSFGPETESSAKTMDRRAREYWHRTRLLFGLLAVETA</sequence>
<keyword evidence="9" id="KW-1185">Reference proteome</keyword>
<dbReference type="EMBL" id="JBFTWV010000109">
    <property type="protein sequence ID" value="KAL2786849.1"/>
    <property type="molecule type" value="Genomic_DNA"/>
</dbReference>
<reference evidence="8 9" key="1">
    <citation type="submission" date="2024-07" db="EMBL/GenBank/DDBJ databases">
        <title>Section-level genome sequencing and comparative genomics of Aspergillus sections Usti and Cavernicolus.</title>
        <authorList>
            <consortium name="Lawrence Berkeley National Laboratory"/>
            <person name="Nybo J.L."/>
            <person name="Vesth T.C."/>
            <person name="Theobald S."/>
            <person name="Frisvad J.C."/>
            <person name="Larsen T.O."/>
            <person name="Kjaerboelling I."/>
            <person name="Rothschild-Mancinelli K."/>
            <person name="Lyhne E.K."/>
            <person name="Kogle M.E."/>
            <person name="Barry K."/>
            <person name="Clum A."/>
            <person name="Na H."/>
            <person name="Ledsgaard L."/>
            <person name="Lin J."/>
            <person name="Lipzen A."/>
            <person name="Kuo A."/>
            <person name="Riley R."/>
            <person name="Mondo S."/>
            <person name="Labutti K."/>
            <person name="Haridas S."/>
            <person name="Pangalinan J."/>
            <person name="Salamov A.A."/>
            <person name="Simmons B.A."/>
            <person name="Magnuson J.K."/>
            <person name="Chen J."/>
            <person name="Drula E."/>
            <person name="Henrissat B."/>
            <person name="Wiebenga A."/>
            <person name="Lubbers R.J."/>
            <person name="Gomes A.C."/>
            <person name="Makela M.R."/>
            <person name="Stajich J."/>
            <person name="Grigoriev I.V."/>
            <person name="Mortensen U.H."/>
            <person name="De Vries R.P."/>
            <person name="Baker S.E."/>
            <person name="Andersen M.R."/>
        </authorList>
    </citation>
    <scope>NUCLEOTIDE SEQUENCE [LARGE SCALE GENOMIC DNA]</scope>
    <source>
        <strain evidence="8 9">CBS 209.92</strain>
    </source>
</reference>
<comment type="caution">
    <text evidence="8">The sequence shown here is derived from an EMBL/GenBank/DDBJ whole genome shotgun (WGS) entry which is preliminary data.</text>
</comment>
<evidence type="ECO:0000256" key="2">
    <source>
        <dbReference type="ARBA" id="ARBA00006653"/>
    </source>
</evidence>
<name>A0ABR4FUA7_9EURO</name>
<keyword evidence="7" id="KW-0472">Membrane</keyword>
<evidence type="ECO:0000313" key="8">
    <source>
        <dbReference type="EMBL" id="KAL2786849.1"/>
    </source>
</evidence>
<keyword evidence="6" id="KW-0333">Golgi apparatus</keyword>
<keyword evidence="4" id="KW-0813">Transport</keyword>
<evidence type="ECO:0000313" key="9">
    <source>
        <dbReference type="Proteomes" id="UP001610563"/>
    </source>
</evidence>
<evidence type="ECO:0000256" key="4">
    <source>
        <dbReference type="ARBA" id="ARBA00022448"/>
    </source>
</evidence>
<comment type="similarity">
    <text evidence="2">Belongs to the COG1 family.</text>
</comment>
<organism evidence="8 9">
    <name type="scientific">Aspergillus keveii</name>
    <dbReference type="NCBI Taxonomy" id="714993"/>
    <lineage>
        <taxon>Eukaryota</taxon>
        <taxon>Fungi</taxon>
        <taxon>Dikarya</taxon>
        <taxon>Ascomycota</taxon>
        <taxon>Pezizomycotina</taxon>
        <taxon>Eurotiomycetes</taxon>
        <taxon>Eurotiomycetidae</taxon>
        <taxon>Eurotiales</taxon>
        <taxon>Aspergillaceae</taxon>
        <taxon>Aspergillus</taxon>
        <taxon>Aspergillus subgen. Nidulantes</taxon>
    </lineage>
</organism>
<evidence type="ECO:0000256" key="6">
    <source>
        <dbReference type="ARBA" id="ARBA00023034"/>
    </source>
</evidence>
<dbReference type="Pfam" id="PF08700">
    <property type="entry name" value="VPS51_Exo84_N"/>
    <property type="match status" value="1"/>
</dbReference>
<gene>
    <name evidence="8" type="ORF">BJX66DRAFT_312179</name>
</gene>
<protein>
    <recommendedName>
        <fullName evidence="3">Conserved oligomeric Golgi complex subunit 1</fullName>
    </recommendedName>
</protein>
<keyword evidence="5" id="KW-0653">Protein transport</keyword>
<dbReference type="InterPro" id="IPR033370">
    <property type="entry name" value="COG1"/>
</dbReference>
<proteinExistence type="inferred from homology"/>
<evidence type="ECO:0000256" key="7">
    <source>
        <dbReference type="ARBA" id="ARBA00023136"/>
    </source>
</evidence>
<dbReference type="PANTHER" id="PTHR31658:SF0">
    <property type="entry name" value="CONSERVED OLIGOMERIC GOLGI COMPLEX SUBUNIT 1"/>
    <property type="match status" value="1"/>
</dbReference>
<dbReference type="Proteomes" id="UP001610563">
    <property type="component" value="Unassembled WGS sequence"/>
</dbReference>
<evidence type="ECO:0000256" key="5">
    <source>
        <dbReference type="ARBA" id="ARBA00022927"/>
    </source>
</evidence>
<comment type="subcellular location">
    <subcellularLocation>
        <location evidence="1">Golgi apparatus membrane</location>
        <topology evidence="1">Peripheral membrane protein</topology>
    </subcellularLocation>
</comment>
<accession>A0ABR4FUA7</accession>
<evidence type="ECO:0000256" key="3">
    <source>
        <dbReference type="ARBA" id="ARBA00020978"/>
    </source>
</evidence>
<evidence type="ECO:0000256" key="1">
    <source>
        <dbReference type="ARBA" id="ARBA00004395"/>
    </source>
</evidence>